<feature type="domain" description="Fibronectin type III-like" evidence="3">
    <location>
        <begin position="350"/>
        <end position="425"/>
    </location>
</feature>
<evidence type="ECO:0000259" key="3">
    <source>
        <dbReference type="SMART" id="SM01217"/>
    </source>
</evidence>
<dbReference type="SUPFAM" id="SSF51445">
    <property type="entry name" value="(Trans)glycosidases"/>
    <property type="match status" value="1"/>
</dbReference>
<dbReference type="GO" id="GO:0005975">
    <property type="term" value="P:carbohydrate metabolic process"/>
    <property type="evidence" value="ECO:0007669"/>
    <property type="project" value="InterPro"/>
</dbReference>
<dbReference type="Pfam" id="PF01915">
    <property type="entry name" value="Glyco_hydro_3_C"/>
    <property type="match status" value="1"/>
</dbReference>
<evidence type="ECO:0000256" key="2">
    <source>
        <dbReference type="ARBA" id="ARBA00022801"/>
    </source>
</evidence>
<dbReference type="GO" id="GO:0004553">
    <property type="term" value="F:hydrolase activity, hydrolyzing O-glycosyl compounds"/>
    <property type="evidence" value="ECO:0007669"/>
    <property type="project" value="InterPro"/>
</dbReference>
<dbReference type="InterPro" id="IPR013783">
    <property type="entry name" value="Ig-like_fold"/>
</dbReference>
<protein>
    <submittedName>
        <fullName evidence="4">Glycoside hydrolase family 3 protein</fullName>
    </submittedName>
</protein>
<evidence type="ECO:0000313" key="5">
    <source>
        <dbReference type="Proteomes" id="UP000823935"/>
    </source>
</evidence>
<dbReference type="Gene3D" id="3.40.50.1700">
    <property type="entry name" value="Glycoside hydrolase family 3 C-terminal domain"/>
    <property type="match status" value="1"/>
</dbReference>
<dbReference type="InterPro" id="IPR036881">
    <property type="entry name" value="Glyco_hydro_3_C_sf"/>
</dbReference>
<accession>A0A9D1EVA0</accession>
<reference evidence="4" key="2">
    <citation type="journal article" date="2021" name="PeerJ">
        <title>Extensive microbial diversity within the chicken gut microbiome revealed by metagenomics and culture.</title>
        <authorList>
            <person name="Gilroy R."/>
            <person name="Ravi A."/>
            <person name="Getino M."/>
            <person name="Pursley I."/>
            <person name="Horton D.L."/>
            <person name="Alikhan N.F."/>
            <person name="Baker D."/>
            <person name="Gharbi K."/>
            <person name="Hall N."/>
            <person name="Watson M."/>
            <person name="Adriaenssens E.M."/>
            <person name="Foster-Nyarko E."/>
            <person name="Jarju S."/>
            <person name="Secka A."/>
            <person name="Antonio M."/>
            <person name="Oren A."/>
            <person name="Chaudhuri R.R."/>
            <person name="La Ragione R."/>
            <person name="Hildebrand F."/>
            <person name="Pallen M.J."/>
        </authorList>
    </citation>
    <scope>NUCLEOTIDE SEQUENCE</scope>
    <source>
        <strain evidence="4">CHK190-19873</strain>
    </source>
</reference>
<keyword evidence="2 4" id="KW-0378">Hydrolase</keyword>
<dbReference type="Gene3D" id="3.20.20.300">
    <property type="entry name" value="Glycoside hydrolase, family 3, N-terminal domain"/>
    <property type="match status" value="1"/>
</dbReference>
<dbReference type="Pfam" id="PF14310">
    <property type="entry name" value="Fn3-like"/>
    <property type="match status" value="1"/>
</dbReference>
<dbReference type="InterPro" id="IPR036962">
    <property type="entry name" value="Glyco_hydro_3_N_sf"/>
</dbReference>
<dbReference type="PRINTS" id="PR00133">
    <property type="entry name" value="GLHYDRLASE3"/>
</dbReference>
<dbReference type="EMBL" id="DVIQ01000089">
    <property type="protein sequence ID" value="HIS32593.1"/>
    <property type="molecule type" value="Genomic_DNA"/>
</dbReference>
<evidence type="ECO:0000256" key="1">
    <source>
        <dbReference type="ARBA" id="ARBA00005336"/>
    </source>
</evidence>
<dbReference type="PANTHER" id="PTHR42715:SF10">
    <property type="entry name" value="BETA-GLUCOSIDASE"/>
    <property type="match status" value="1"/>
</dbReference>
<gene>
    <name evidence="4" type="ORF">IAB44_13785</name>
</gene>
<comment type="similarity">
    <text evidence="1">Belongs to the glycosyl hydrolase 3 family.</text>
</comment>
<dbReference type="AlphaFoldDB" id="A0A9D1EVA0"/>
<dbReference type="SMART" id="SM01217">
    <property type="entry name" value="Fn3_like"/>
    <property type="match status" value="1"/>
</dbReference>
<proteinExistence type="inferred from homology"/>
<comment type="caution">
    <text evidence="4">The sequence shown here is derived from an EMBL/GenBank/DDBJ whole genome shotgun (WGS) entry which is preliminary data.</text>
</comment>
<dbReference type="InterPro" id="IPR002772">
    <property type="entry name" value="Glyco_hydro_3_C"/>
</dbReference>
<dbReference type="Pfam" id="PF00933">
    <property type="entry name" value="Glyco_hydro_3"/>
    <property type="match status" value="1"/>
</dbReference>
<dbReference type="InterPro" id="IPR017853">
    <property type="entry name" value="GH"/>
</dbReference>
<dbReference type="InterPro" id="IPR050288">
    <property type="entry name" value="Cellulose_deg_GH3"/>
</dbReference>
<dbReference type="Proteomes" id="UP000823935">
    <property type="component" value="Unassembled WGS sequence"/>
</dbReference>
<dbReference type="InterPro" id="IPR026891">
    <property type="entry name" value="Fn3-like"/>
</dbReference>
<organism evidence="4 5">
    <name type="scientific">Candidatus Limivivens intestinipullorum</name>
    <dbReference type="NCBI Taxonomy" id="2840858"/>
    <lineage>
        <taxon>Bacteria</taxon>
        <taxon>Bacillati</taxon>
        <taxon>Bacillota</taxon>
        <taxon>Clostridia</taxon>
        <taxon>Lachnospirales</taxon>
        <taxon>Lachnospiraceae</taxon>
        <taxon>Lachnospiraceae incertae sedis</taxon>
        <taxon>Candidatus Limivivens</taxon>
    </lineage>
</organism>
<dbReference type="InterPro" id="IPR001764">
    <property type="entry name" value="Glyco_hydro_3_N"/>
</dbReference>
<dbReference type="PANTHER" id="PTHR42715">
    <property type="entry name" value="BETA-GLUCOSIDASE"/>
    <property type="match status" value="1"/>
</dbReference>
<sequence>MEKWTRIQYQPATPLYQGRERVTGSREHIALSRKAAGEGMVLLKNQDKTLPLKKGSRVALFGKGSVDYVKGGGGSGDVTVAYVRSLADGMEQKEAEGKLSLFGPLTEFYRRNVRGQYEEGVLPGMTREPALPRELLEEAAAWADTAVITVCRFSAEGWDRTTEEGKELPTENEEQTARSRELFERGDFYLTNAEAEMVRSVTERFGRVAVVLNTGGMMDTVWIKENPAISAALLAWQGGMEGGLAAADILCGDVNPSGKLADTFARRLEDYPSSEGFHASADCVEYTEDIYVGYRYFETLSGKKELVSYPFGFGLSYTDFDISVKDCVYGEEEAVIRVSVLNTGDRAGKEVVQAYFQAPQGKLGKPALQLGVFEKTRLLSPGEEQVIRLAIPYSQMASYDDTGKVCLSAYVLEEGDYFFYVGNSARNLVKAAEKPWRLEGSRIVAQLSSKAAPKKLSRRLLADGSWEALPTGEYTEEPGMERQDYAQEDGMSPAVRYQPGRRVWGTEGKPAFSLEDVAFGKTDLDTFMDQLSDEDLASLVGGQPNTGVANTFGMGNLPDYGVPNVMTADGPAGLRIKPECGVVTTAWPCATLLACTWNPDLTEQVGRAGAEEVKENNIGIWLTPAINIHRSPLCGRNFEYYSEDPYLTGKMAAAMVRGIQSVHVGASVKHFACNNKETNRKASDSRVSERALREIYLKAFEIVVKEAQPYTIMSSYNLLNGVHTSENKDLLTGILRQEWGFAGVVTTDWWTQSENYREVKAGNDIKMAAGYPERILEALKKGYLTKEELRTSARRILELILKMD</sequence>
<evidence type="ECO:0000313" key="4">
    <source>
        <dbReference type="EMBL" id="HIS32593.1"/>
    </source>
</evidence>
<name>A0A9D1EVA0_9FIRM</name>
<dbReference type="Gene3D" id="2.60.40.10">
    <property type="entry name" value="Immunoglobulins"/>
    <property type="match status" value="1"/>
</dbReference>
<dbReference type="SUPFAM" id="SSF52279">
    <property type="entry name" value="Beta-D-glucan exohydrolase, C-terminal domain"/>
    <property type="match status" value="1"/>
</dbReference>
<reference evidence="4" key="1">
    <citation type="submission" date="2020-10" db="EMBL/GenBank/DDBJ databases">
        <authorList>
            <person name="Gilroy R."/>
        </authorList>
    </citation>
    <scope>NUCLEOTIDE SEQUENCE</scope>
    <source>
        <strain evidence="4">CHK190-19873</strain>
    </source>
</reference>